<evidence type="ECO:0000256" key="2">
    <source>
        <dbReference type="ARBA" id="ARBA00022519"/>
    </source>
</evidence>
<keyword evidence="7" id="KW-1185">Reference proteome</keyword>
<dbReference type="Pfam" id="PF07429">
    <property type="entry name" value="Glyco_transf_56"/>
    <property type="match status" value="1"/>
</dbReference>
<dbReference type="EMBL" id="FXAG01000033">
    <property type="protein sequence ID" value="SMF55511.1"/>
    <property type="molecule type" value="Genomic_DNA"/>
</dbReference>
<dbReference type="Proteomes" id="UP000192920">
    <property type="component" value="Unassembled WGS sequence"/>
</dbReference>
<keyword evidence="5" id="KW-0472">Membrane</keyword>
<sequence>MKKILHLMHDDKFLDMAYREFERCAPRQSLYAIQGKKTQLKYIKNFQPQFCTQSEIINICKSTEISSVVFHSLGQYAPLIRHIPKEKKIVWLGWGYDYYDRLLQGFYPQGLTLPRTRDLSGKIAAEKCLLERLRNKTPLDIAQAIKRKASAWLNTPEGSEQKSLDRIDYFIPVLETEYEMARHQNPWLKARYIPWNYGTVEDDFICDGSLNCIGDNILIGNSAAPENNHLEIFSFIKNRFDISNKTIFCPLSYGNPRYAQVIADAGRKYFGKNFTPLMEFMESQEYIKLLSSCGYVFMNHLRQQALGNICILMMAGAKIYLNPNSPLCLWLNQRGAHIETINEDNNYIQYLSSLTESEKEKNRNIIYSHWNRKSQLRKTMELVNAITC</sequence>
<evidence type="ECO:0000313" key="7">
    <source>
        <dbReference type="Proteomes" id="UP000192920"/>
    </source>
</evidence>
<dbReference type="GO" id="GO:0009246">
    <property type="term" value="P:enterobacterial common antigen biosynthetic process"/>
    <property type="evidence" value="ECO:0007669"/>
    <property type="project" value="InterPro"/>
</dbReference>
<accession>A0A1Y6CJB6</accession>
<dbReference type="GO" id="GO:0008417">
    <property type="term" value="F:fucosyltransferase activity"/>
    <property type="evidence" value="ECO:0007669"/>
    <property type="project" value="InterPro"/>
</dbReference>
<dbReference type="AlphaFoldDB" id="A0A1Y6CJB6"/>
<keyword evidence="1" id="KW-1003">Cell membrane</keyword>
<evidence type="ECO:0000256" key="3">
    <source>
        <dbReference type="ARBA" id="ARBA00022676"/>
    </source>
</evidence>
<keyword evidence="2" id="KW-0997">Cell inner membrane</keyword>
<evidence type="ECO:0000313" key="6">
    <source>
        <dbReference type="EMBL" id="SMF55511.1"/>
    </source>
</evidence>
<name>A0A1Y6CJB6_9NEIS</name>
<dbReference type="InterPro" id="IPR009993">
    <property type="entry name" value="WecF"/>
</dbReference>
<dbReference type="STRING" id="1123014.SAMN02745746_03956"/>
<dbReference type="RefSeq" id="WP_085277904.1">
    <property type="nucleotide sequence ID" value="NZ_FXAG01000033.1"/>
</dbReference>
<proteinExistence type="predicted"/>
<evidence type="ECO:0000256" key="4">
    <source>
        <dbReference type="ARBA" id="ARBA00022679"/>
    </source>
</evidence>
<evidence type="ECO:0000256" key="1">
    <source>
        <dbReference type="ARBA" id="ARBA00022475"/>
    </source>
</evidence>
<keyword evidence="3 6" id="KW-0328">Glycosyltransferase</keyword>
<keyword evidence="4 6" id="KW-0808">Transferase</keyword>
<organism evidence="6 7">
    <name type="scientific">Pseudogulbenkiania subflava DSM 22618</name>
    <dbReference type="NCBI Taxonomy" id="1123014"/>
    <lineage>
        <taxon>Bacteria</taxon>
        <taxon>Pseudomonadati</taxon>
        <taxon>Pseudomonadota</taxon>
        <taxon>Betaproteobacteria</taxon>
        <taxon>Neisseriales</taxon>
        <taxon>Chromobacteriaceae</taxon>
        <taxon>Pseudogulbenkiania</taxon>
    </lineage>
</organism>
<evidence type="ECO:0000256" key="5">
    <source>
        <dbReference type="ARBA" id="ARBA00023136"/>
    </source>
</evidence>
<gene>
    <name evidence="6" type="ORF">SAMN02745746_03956</name>
</gene>
<reference evidence="7" key="1">
    <citation type="submission" date="2017-04" db="EMBL/GenBank/DDBJ databases">
        <authorList>
            <person name="Varghese N."/>
            <person name="Submissions S."/>
        </authorList>
    </citation>
    <scope>NUCLEOTIDE SEQUENCE [LARGE SCALE GENOMIC DNA]</scope>
    <source>
        <strain evidence="7">DSM 22618</strain>
    </source>
</reference>
<protein>
    <submittedName>
        <fullName evidence="6">4-alpha-L-fucosyltransferase glycosyl transferase group 56</fullName>
    </submittedName>
</protein>